<gene>
    <name evidence="1" type="ORF">BT96DRAFT_1004908</name>
</gene>
<dbReference type="Proteomes" id="UP000799118">
    <property type="component" value="Unassembled WGS sequence"/>
</dbReference>
<protein>
    <submittedName>
        <fullName evidence="1">Uncharacterized protein</fullName>
    </submittedName>
</protein>
<dbReference type="OrthoDB" id="3253623at2759"/>
<dbReference type="AlphaFoldDB" id="A0A6A4GQG5"/>
<proteinExistence type="predicted"/>
<evidence type="ECO:0000313" key="2">
    <source>
        <dbReference type="Proteomes" id="UP000799118"/>
    </source>
</evidence>
<keyword evidence="2" id="KW-1185">Reference proteome</keyword>
<reference evidence="1" key="1">
    <citation type="journal article" date="2019" name="Environ. Microbiol.">
        <title>Fungal ecological strategies reflected in gene transcription - a case study of two litter decomposers.</title>
        <authorList>
            <person name="Barbi F."/>
            <person name="Kohler A."/>
            <person name="Barry K."/>
            <person name="Baskaran P."/>
            <person name="Daum C."/>
            <person name="Fauchery L."/>
            <person name="Ihrmark K."/>
            <person name="Kuo A."/>
            <person name="LaButti K."/>
            <person name="Lipzen A."/>
            <person name="Morin E."/>
            <person name="Grigoriev I.V."/>
            <person name="Henrissat B."/>
            <person name="Lindahl B."/>
            <person name="Martin F."/>
        </authorList>
    </citation>
    <scope>NUCLEOTIDE SEQUENCE</scope>
    <source>
        <strain evidence="1">JB14</strain>
    </source>
</reference>
<name>A0A6A4GQG5_9AGAR</name>
<sequence>MPSSLIDALKKFGVDSHFDLYATCPACNFTNKVHPLAGKKDFYEYPESCANDIVGENGIFQPYLVNSLPNYIARCLSDPTYLDQSTKATDDALHSIETGESETSVESVFEAAFIKDFKGPNGKLFVDHGNKISLAFSMHINFFNPNGITQCGAHNSIGVILCANLALDPLI</sequence>
<organism evidence="1 2">
    <name type="scientific">Gymnopus androsaceus JB14</name>
    <dbReference type="NCBI Taxonomy" id="1447944"/>
    <lineage>
        <taxon>Eukaryota</taxon>
        <taxon>Fungi</taxon>
        <taxon>Dikarya</taxon>
        <taxon>Basidiomycota</taxon>
        <taxon>Agaricomycotina</taxon>
        <taxon>Agaricomycetes</taxon>
        <taxon>Agaricomycetidae</taxon>
        <taxon>Agaricales</taxon>
        <taxon>Marasmiineae</taxon>
        <taxon>Omphalotaceae</taxon>
        <taxon>Gymnopus</taxon>
    </lineage>
</organism>
<evidence type="ECO:0000313" key="1">
    <source>
        <dbReference type="EMBL" id="KAE9387666.1"/>
    </source>
</evidence>
<dbReference type="EMBL" id="ML769787">
    <property type="protein sequence ID" value="KAE9387666.1"/>
    <property type="molecule type" value="Genomic_DNA"/>
</dbReference>
<accession>A0A6A4GQG5</accession>